<dbReference type="EMBL" id="RBEE01000042">
    <property type="protein sequence ID" value="RNL51233.1"/>
    <property type="molecule type" value="Genomic_DNA"/>
</dbReference>
<dbReference type="InterPro" id="IPR000073">
    <property type="entry name" value="AB_hydrolase_1"/>
</dbReference>
<dbReference type="PANTHER" id="PTHR46331">
    <property type="entry name" value="VALACYCLOVIR HYDROLASE"/>
    <property type="match status" value="1"/>
</dbReference>
<dbReference type="Gene3D" id="2.60.120.260">
    <property type="entry name" value="Galactose-binding domain-like"/>
    <property type="match status" value="1"/>
</dbReference>
<evidence type="ECO:0000313" key="3">
    <source>
        <dbReference type="EMBL" id="RNL51233.1"/>
    </source>
</evidence>
<sequence>MKYLLLIVFALSHLTVCCQIYPDSLNNERDEYNLGFEKIIPGSNSSVGWHTGITKSGFKIVIDSNEKHNGRYSLSIECINEEGASNYAMTGMFIPAKYVGFEVEVKFYLKMKNVKEHVDFPFRIDDGDDDKLQFTNLLSRRIYGTQDWKQYSLKLPLQKESSKIYLFPLLYGSGKMWIDDIQVLIDGVDIRFARFKPNYNPNAPKSINYGNNAAASGKVKVKNAELYYETYGLGEPLLLLHGNSQSINVFKKQIKEFSKSYKVIAVDTRGQGNSTDNNSEPLSYNLYAEDIKVLLDSLHISKVNILGWSDGGNTGLILAAKYPDYVKKLAVTGACTNPNEAVSSSTLAEVRKAIEGLKDKSDEKSKYQVKLFTMLLTEPHITPSDLKYIKAPVLVMAGEKDMILEKHTRFIADNISKSQLFIFKGASHYVPVEKALEFNNKVLMFLNRD</sequence>
<evidence type="ECO:0000313" key="4">
    <source>
        <dbReference type="Proteomes" id="UP000274046"/>
    </source>
</evidence>
<accession>A0A3N0BQG5</accession>
<dbReference type="PRINTS" id="PR00111">
    <property type="entry name" value="ABHYDROLASE"/>
</dbReference>
<feature type="chain" id="PRO_5017990231" evidence="1">
    <location>
        <begin position="19"/>
        <end position="449"/>
    </location>
</feature>
<dbReference type="InterPro" id="IPR029058">
    <property type="entry name" value="AB_hydrolase_fold"/>
</dbReference>
<proteinExistence type="predicted"/>
<dbReference type="RefSeq" id="WP_123206853.1">
    <property type="nucleotide sequence ID" value="NZ_RBEE01000042.1"/>
</dbReference>
<protein>
    <submittedName>
        <fullName evidence="3">Alpha/beta hydrolase</fullName>
    </submittedName>
</protein>
<dbReference type="SUPFAM" id="SSF53474">
    <property type="entry name" value="alpha/beta-Hydrolases"/>
    <property type="match status" value="1"/>
</dbReference>
<evidence type="ECO:0000256" key="1">
    <source>
        <dbReference type="SAM" id="SignalP"/>
    </source>
</evidence>
<dbReference type="PANTHER" id="PTHR46331:SF2">
    <property type="entry name" value="VALACYCLOVIR HYDROLASE"/>
    <property type="match status" value="1"/>
</dbReference>
<dbReference type="Pfam" id="PF00561">
    <property type="entry name" value="Abhydrolase_1"/>
    <property type="match status" value="1"/>
</dbReference>
<feature type="domain" description="AB hydrolase-1" evidence="2">
    <location>
        <begin position="236"/>
        <end position="340"/>
    </location>
</feature>
<gene>
    <name evidence="3" type="ORF">D7004_16095</name>
</gene>
<dbReference type="AlphaFoldDB" id="A0A3N0BQG5"/>
<reference evidence="3 4" key="1">
    <citation type="submission" date="2018-10" db="EMBL/GenBank/DDBJ databases">
        <title>Genome sequencing of Pedobacter jejuensis TNB23.</title>
        <authorList>
            <person name="Cho Y.-J."/>
            <person name="Cho A."/>
            <person name="Kim O.-S."/>
        </authorList>
    </citation>
    <scope>NUCLEOTIDE SEQUENCE [LARGE SCALE GENOMIC DNA]</scope>
    <source>
        <strain evidence="3 4">TNB23</strain>
    </source>
</reference>
<dbReference type="Gene3D" id="3.40.50.1820">
    <property type="entry name" value="alpha/beta hydrolase"/>
    <property type="match status" value="1"/>
</dbReference>
<dbReference type="OrthoDB" id="2247630at2"/>
<name>A0A3N0BQG5_9SPHI</name>
<comment type="caution">
    <text evidence="3">The sequence shown here is derived from an EMBL/GenBank/DDBJ whole genome shotgun (WGS) entry which is preliminary data.</text>
</comment>
<keyword evidence="1" id="KW-0732">Signal</keyword>
<keyword evidence="4" id="KW-1185">Reference proteome</keyword>
<keyword evidence="3" id="KW-0378">Hydrolase</keyword>
<dbReference type="Proteomes" id="UP000274046">
    <property type="component" value="Unassembled WGS sequence"/>
</dbReference>
<evidence type="ECO:0000259" key="2">
    <source>
        <dbReference type="Pfam" id="PF00561"/>
    </source>
</evidence>
<organism evidence="3 4">
    <name type="scientific">Pedobacter jejuensis</name>
    <dbReference type="NCBI Taxonomy" id="1268550"/>
    <lineage>
        <taxon>Bacteria</taxon>
        <taxon>Pseudomonadati</taxon>
        <taxon>Bacteroidota</taxon>
        <taxon>Sphingobacteriia</taxon>
        <taxon>Sphingobacteriales</taxon>
        <taxon>Sphingobacteriaceae</taxon>
        <taxon>Pedobacter</taxon>
    </lineage>
</organism>
<dbReference type="GO" id="GO:0017171">
    <property type="term" value="F:serine hydrolase activity"/>
    <property type="evidence" value="ECO:0007669"/>
    <property type="project" value="TreeGrafter"/>
</dbReference>
<feature type="signal peptide" evidence="1">
    <location>
        <begin position="1"/>
        <end position="18"/>
    </location>
</feature>